<dbReference type="EMBL" id="FOUJ01000005">
    <property type="protein sequence ID" value="SFM79324.1"/>
    <property type="molecule type" value="Genomic_DNA"/>
</dbReference>
<sequence length="104" mass="11998">MSERSWFYALKDSDLKEGSMEFARVKGTPVLLIRKNGTIYSLFGKCKHMGCRLSKGTFSDEFILKCPCHGWEYDIRSGKYQGDEDEVLDMYENKVEDGEILVLL</sequence>
<protein>
    <submittedName>
        <fullName evidence="7">Ferredoxin subunit of nitrite reductase or a ring-hydroxylating dioxygenase</fullName>
    </submittedName>
</protein>
<comment type="cofactor">
    <cofactor evidence="5">
        <name>[2Fe-2S] cluster</name>
        <dbReference type="ChEBI" id="CHEBI:190135"/>
    </cofactor>
</comment>
<dbReference type="PANTHER" id="PTHR21496">
    <property type="entry name" value="FERREDOXIN-RELATED"/>
    <property type="match status" value="1"/>
</dbReference>
<dbReference type="STRING" id="487685.SAMN04488696_2416"/>
<organism evidence="7 8">
    <name type="scientific">Methanolobus profundi</name>
    <dbReference type="NCBI Taxonomy" id="487685"/>
    <lineage>
        <taxon>Archaea</taxon>
        <taxon>Methanobacteriati</taxon>
        <taxon>Methanobacteriota</taxon>
        <taxon>Stenosarchaea group</taxon>
        <taxon>Methanomicrobia</taxon>
        <taxon>Methanosarcinales</taxon>
        <taxon>Methanosarcinaceae</taxon>
        <taxon>Methanolobus</taxon>
    </lineage>
</organism>
<evidence type="ECO:0000256" key="3">
    <source>
        <dbReference type="ARBA" id="ARBA00023004"/>
    </source>
</evidence>
<dbReference type="PROSITE" id="PS51296">
    <property type="entry name" value="RIESKE"/>
    <property type="match status" value="1"/>
</dbReference>
<dbReference type="RefSeq" id="WP_091937257.1">
    <property type="nucleotide sequence ID" value="NZ_FOUJ01000005.1"/>
</dbReference>
<dbReference type="AlphaFoldDB" id="A0A1I4TRC1"/>
<reference evidence="8" key="1">
    <citation type="submission" date="2016-10" db="EMBL/GenBank/DDBJ databases">
        <authorList>
            <person name="Varghese N."/>
            <person name="Submissions S."/>
        </authorList>
    </citation>
    <scope>NUCLEOTIDE SEQUENCE [LARGE SCALE GENOMIC DNA]</scope>
    <source>
        <strain evidence="8">Mob M</strain>
    </source>
</reference>
<dbReference type="Proteomes" id="UP000198535">
    <property type="component" value="Unassembled WGS sequence"/>
</dbReference>
<dbReference type="CDD" id="cd03467">
    <property type="entry name" value="Rieske"/>
    <property type="match status" value="1"/>
</dbReference>
<evidence type="ECO:0000313" key="8">
    <source>
        <dbReference type="Proteomes" id="UP000198535"/>
    </source>
</evidence>
<evidence type="ECO:0000256" key="1">
    <source>
        <dbReference type="ARBA" id="ARBA00022714"/>
    </source>
</evidence>
<proteinExistence type="predicted"/>
<name>A0A1I4TRC1_9EURY</name>
<dbReference type="InterPro" id="IPR036922">
    <property type="entry name" value="Rieske_2Fe-2S_sf"/>
</dbReference>
<dbReference type="SUPFAM" id="SSF50022">
    <property type="entry name" value="ISP domain"/>
    <property type="match status" value="1"/>
</dbReference>
<keyword evidence="2" id="KW-0479">Metal-binding</keyword>
<keyword evidence="3" id="KW-0408">Iron</keyword>
<keyword evidence="1" id="KW-0001">2Fe-2S</keyword>
<feature type="domain" description="Rieske" evidence="6">
    <location>
        <begin position="7"/>
        <end position="102"/>
    </location>
</feature>
<evidence type="ECO:0000256" key="5">
    <source>
        <dbReference type="ARBA" id="ARBA00034078"/>
    </source>
</evidence>
<evidence type="ECO:0000259" key="6">
    <source>
        <dbReference type="PROSITE" id="PS51296"/>
    </source>
</evidence>
<evidence type="ECO:0000256" key="2">
    <source>
        <dbReference type="ARBA" id="ARBA00022723"/>
    </source>
</evidence>
<evidence type="ECO:0000313" key="7">
    <source>
        <dbReference type="EMBL" id="SFM79324.1"/>
    </source>
</evidence>
<keyword evidence="8" id="KW-1185">Reference proteome</keyword>
<dbReference type="OrthoDB" id="6837at2157"/>
<dbReference type="Pfam" id="PF00355">
    <property type="entry name" value="Rieske"/>
    <property type="match status" value="1"/>
</dbReference>
<dbReference type="PANTHER" id="PTHR21496:SF0">
    <property type="entry name" value="RIESKE DOMAIN-CONTAINING PROTEIN"/>
    <property type="match status" value="1"/>
</dbReference>
<evidence type="ECO:0000256" key="4">
    <source>
        <dbReference type="ARBA" id="ARBA00023014"/>
    </source>
</evidence>
<keyword evidence="4" id="KW-0411">Iron-sulfur</keyword>
<dbReference type="Gene3D" id="2.102.10.10">
    <property type="entry name" value="Rieske [2Fe-2S] iron-sulphur domain"/>
    <property type="match status" value="1"/>
</dbReference>
<dbReference type="GO" id="GO:0051213">
    <property type="term" value="F:dioxygenase activity"/>
    <property type="evidence" value="ECO:0007669"/>
    <property type="project" value="UniProtKB-KW"/>
</dbReference>
<dbReference type="InterPro" id="IPR017941">
    <property type="entry name" value="Rieske_2Fe-2S"/>
</dbReference>
<dbReference type="GO" id="GO:0046872">
    <property type="term" value="F:metal ion binding"/>
    <property type="evidence" value="ECO:0007669"/>
    <property type="project" value="UniProtKB-KW"/>
</dbReference>
<dbReference type="GO" id="GO:0051537">
    <property type="term" value="F:2 iron, 2 sulfur cluster binding"/>
    <property type="evidence" value="ECO:0007669"/>
    <property type="project" value="UniProtKB-KW"/>
</dbReference>
<accession>A0A1I4TRC1</accession>
<gene>
    <name evidence="7" type="ORF">SAMN04488696_2416</name>
</gene>
<keyword evidence="7" id="KW-0223">Dioxygenase</keyword>
<keyword evidence="7" id="KW-0560">Oxidoreductase</keyword>